<keyword evidence="5" id="KW-0472">Membrane</keyword>
<comment type="subcellular location">
    <subcellularLocation>
        <location evidence="1">Membrane</location>
    </subcellularLocation>
</comment>
<dbReference type="PROSITE" id="PS50885">
    <property type="entry name" value="HAMP"/>
    <property type="match status" value="2"/>
</dbReference>
<dbReference type="Pfam" id="PF00015">
    <property type="entry name" value="MCPsignal"/>
    <property type="match status" value="1"/>
</dbReference>
<proteinExistence type="inferred from homology"/>
<keyword evidence="5" id="KW-1133">Transmembrane helix</keyword>
<evidence type="ECO:0000256" key="2">
    <source>
        <dbReference type="ARBA" id="ARBA00022500"/>
    </source>
</evidence>
<keyword evidence="5" id="KW-0812">Transmembrane</keyword>
<keyword evidence="4" id="KW-0807">Transducer</keyword>
<evidence type="ECO:0000259" key="6">
    <source>
        <dbReference type="PROSITE" id="PS50111"/>
    </source>
</evidence>
<keyword evidence="2" id="KW-0145">Chemotaxis</keyword>
<dbReference type="InterPro" id="IPR004089">
    <property type="entry name" value="MCPsignal_dom"/>
</dbReference>
<dbReference type="InterPro" id="IPR004090">
    <property type="entry name" value="Chemotax_Me-accpt_rcpt"/>
</dbReference>
<evidence type="ECO:0000256" key="5">
    <source>
        <dbReference type="SAM" id="Phobius"/>
    </source>
</evidence>
<sequence>MQFKSATGRNIFSVAACGVVATIAASGVLFYIAYNDMRKSSLDQMLQIAATNALNVEKSMSVALGIVNALETSLSTMKESGNASRATADDLLKNMLQDNPMALGVWTGWEPNAFDGKDKDFVGKEGHDTTGRYVPYWVRSGDKIQHTPLVDYGVSGAGDYYQLPFTQKKTVVIEPYVYAVDGKDVLMTSVAKPIVVDGKALGVAGMDISLDDANKAISAVHPMETGYLSLVTGAGSIISHPSAALAGKNIKDGGDLTAGWDQLIARPGVEQEIAGPDGQSYFSVAYPVKLTNDLNWYAIVSVPKSTVFAQLNNMAWSAVAITAIAALLLGFAGWLIARKFVRRIEGVIAETDRIAHGQLDVQLNDKNAEDEIGDLSRSLAILLESNRQKIRLEADAESSRSREEIERQERSVLHAAREDSIKFAVSELGNGLASLSNGDMTIRLEKPFTDSLDEIRVDFNASVEKLQAALISFSENAAVIQAGSEEIRSGADDLARRTEQQAASVEETAAALEQITTSVKDSTLRAEEAGTLVSRTKDGAEKSGEIVRNAVDAMTGIEQSSQSISNIIGVIDDIAFQTNLLALNAGVEAARAGEAGKGFAVVAQEVRELAQRSATAAKEIKALITSSGDQVKRGVDLVGQTGKALQAIVAEVQQINSNVQAVVQAAREQSTGLLEINTAVNQMDQSTQKNAAMVEESNAASHTLVTEVSALSERLAQFNLGQVAKAAPAARTTAKPLARPVGAMLSMRRPVPASATDHARPAPSPARALGGKLAAAFGTSAAPPASTEGNWEEF</sequence>
<feature type="domain" description="HAMP" evidence="7">
    <location>
        <begin position="338"/>
        <end position="391"/>
    </location>
</feature>
<feature type="transmembrane region" description="Helical" evidence="5">
    <location>
        <begin position="314"/>
        <end position="337"/>
    </location>
</feature>
<comment type="similarity">
    <text evidence="3">Belongs to the methyl-accepting chemotaxis (MCP) protein family.</text>
</comment>
<dbReference type="GO" id="GO:0007165">
    <property type="term" value="P:signal transduction"/>
    <property type="evidence" value="ECO:0007669"/>
    <property type="project" value="UniProtKB-KW"/>
</dbReference>
<dbReference type="Gene3D" id="6.10.340.10">
    <property type="match status" value="1"/>
</dbReference>
<dbReference type="SUPFAM" id="SSF158472">
    <property type="entry name" value="HAMP domain-like"/>
    <property type="match status" value="1"/>
</dbReference>
<dbReference type="CDD" id="cd11386">
    <property type="entry name" value="MCP_signal"/>
    <property type="match status" value="1"/>
</dbReference>
<dbReference type="CDD" id="cd12912">
    <property type="entry name" value="PDC2_MCP_like"/>
    <property type="match status" value="1"/>
</dbReference>
<evidence type="ECO:0000256" key="4">
    <source>
        <dbReference type="PROSITE-ProRule" id="PRU00284"/>
    </source>
</evidence>
<reference evidence="8 9" key="1">
    <citation type="submission" date="2020-01" db="EMBL/GenBank/DDBJ databases">
        <title>Rhizobium genotypes associated with high levels of biological nitrogen fixation by grain legumes in a temperate-maritime cropping system.</title>
        <authorList>
            <person name="Maluk M."/>
            <person name="Francesc Ferrando Molina F."/>
            <person name="Lopez Del Egido L."/>
            <person name="Lafos M."/>
            <person name="Langarica-Fuentes A."/>
            <person name="Gebre Yohannes G."/>
            <person name="Young M.W."/>
            <person name="Martin P."/>
            <person name="Gantlett R."/>
            <person name="Kenicer G."/>
            <person name="Hawes C."/>
            <person name="Begg G.S."/>
            <person name="Quilliam R.S."/>
            <person name="Squire G.R."/>
            <person name="Poole P.S."/>
            <person name="Young P.W."/>
            <person name="Iannetta P.M."/>
            <person name="James E.K."/>
        </authorList>
    </citation>
    <scope>NUCLEOTIDE SEQUENCE [LARGE SCALE GENOMIC DNA]</scope>
    <source>
        <strain evidence="8 9">JHI944</strain>
    </source>
</reference>
<comment type="caution">
    <text evidence="8">The sequence shown here is derived from an EMBL/GenBank/DDBJ whole genome shotgun (WGS) entry which is preliminary data.</text>
</comment>
<dbReference type="InterPro" id="IPR051310">
    <property type="entry name" value="MCP_chemotaxis"/>
</dbReference>
<dbReference type="SMART" id="SM00304">
    <property type="entry name" value="HAMP"/>
    <property type="match status" value="2"/>
</dbReference>
<dbReference type="CDD" id="cd12913">
    <property type="entry name" value="PDC1_MCP_like"/>
    <property type="match status" value="1"/>
</dbReference>
<dbReference type="Pfam" id="PF00672">
    <property type="entry name" value="HAMP"/>
    <property type="match status" value="1"/>
</dbReference>
<dbReference type="PROSITE" id="PS50111">
    <property type="entry name" value="CHEMOTAXIS_TRANSDUC_2"/>
    <property type="match status" value="1"/>
</dbReference>
<dbReference type="RefSeq" id="WP_018241202.1">
    <property type="nucleotide sequence ID" value="NZ_CP121635.1"/>
</dbReference>
<dbReference type="SMART" id="SM00283">
    <property type="entry name" value="MA"/>
    <property type="match status" value="1"/>
</dbReference>
<feature type="transmembrane region" description="Helical" evidence="5">
    <location>
        <begin position="12"/>
        <end position="34"/>
    </location>
</feature>
<dbReference type="Gene3D" id="3.30.450.20">
    <property type="entry name" value="PAS domain"/>
    <property type="match status" value="2"/>
</dbReference>
<dbReference type="GO" id="GO:0016020">
    <property type="term" value="C:membrane"/>
    <property type="evidence" value="ECO:0007669"/>
    <property type="project" value="UniProtKB-SubCell"/>
</dbReference>
<dbReference type="SUPFAM" id="SSF58104">
    <property type="entry name" value="Methyl-accepting chemotaxis protein (MCP) signaling domain"/>
    <property type="match status" value="1"/>
</dbReference>
<dbReference type="CDD" id="cd06225">
    <property type="entry name" value="HAMP"/>
    <property type="match status" value="1"/>
</dbReference>
<dbReference type="GO" id="GO:0004888">
    <property type="term" value="F:transmembrane signaling receptor activity"/>
    <property type="evidence" value="ECO:0007669"/>
    <property type="project" value="InterPro"/>
</dbReference>
<organism evidence="8 9">
    <name type="scientific">Rhizobium leguminosarum</name>
    <dbReference type="NCBI Taxonomy" id="384"/>
    <lineage>
        <taxon>Bacteria</taxon>
        <taxon>Pseudomonadati</taxon>
        <taxon>Pseudomonadota</taxon>
        <taxon>Alphaproteobacteria</taxon>
        <taxon>Hyphomicrobiales</taxon>
        <taxon>Rhizobiaceae</taxon>
        <taxon>Rhizobium/Agrobacterium group</taxon>
        <taxon>Rhizobium</taxon>
    </lineage>
</organism>
<evidence type="ECO:0000313" key="8">
    <source>
        <dbReference type="EMBL" id="NEK51106.1"/>
    </source>
</evidence>
<dbReference type="Proteomes" id="UP000471409">
    <property type="component" value="Unassembled WGS sequence"/>
</dbReference>
<gene>
    <name evidence="8" type="ORF">GUK36_16900</name>
</gene>
<evidence type="ECO:0000256" key="1">
    <source>
        <dbReference type="ARBA" id="ARBA00004370"/>
    </source>
</evidence>
<dbReference type="GO" id="GO:0006935">
    <property type="term" value="P:chemotaxis"/>
    <property type="evidence" value="ECO:0007669"/>
    <property type="project" value="UniProtKB-KW"/>
</dbReference>
<feature type="domain" description="HAMP" evidence="7">
    <location>
        <begin position="419"/>
        <end position="471"/>
    </location>
</feature>
<dbReference type="PANTHER" id="PTHR43531">
    <property type="entry name" value="PROTEIN ICFG"/>
    <property type="match status" value="1"/>
</dbReference>
<dbReference type="InterPro" id="IPR003660">
    <property type="entry name" value="HAMP_dom"/>
</dbReference>
<evidence type="ECO:0000259" key="7">
    <source>
        <dbReference type="PROSITE" id="PS50885"/>
    </source>
</evidence>
<dbReference type="Pfam" id="PF22673">
    <property type="entry name" value="MCP-like_PDC_1"/>
    <property type="match status" value="1"/>
</dbReference>
<dbReference type="AlphaFoldDB" id="A0A444ILI4"/>
<feature type="domain" description="Methyl-accepting transducer" evidence="6">
    <location>
        <begin position="476"/>
        <end position="705"/>
    </location>
</feature>
<accession>A0A444ILI4</accession>
<dbReference type="FunFam" id="1.10.287.950:FF:000001">
    <property type="entry name" value="Methyl-accepting chemotaxis sensory transducer"/>
    <property type="match status" value="1"/>
</dbReference>
<protein>
    <submittedName>
        <fullName evidence="8">HAMP domain-containing protein</fullName>
    </submittedName>
</protein>
<evidence type="ECO:0000256" key="3">
    <source>
        <dbReference type="ARBA" id="ARBA00029447"/>
    </source>
</evidence>
<dbReference type="Gene3D" id="1.10.287.950">
    <property type="entry name" value="Methyl-accepting chemotaxis protein"/>
    <property type="match status" value="1"/>
</dbReference>
<evidence type="ECO:0000313" key="9">
    <source>
        <dbReference type="Proteomes" id="UP000471409"/>
    </source>
</evidence>
<dbReference type="EMBL" id="WXXP01000007">
    <property type="protein sequence ID" value="NEK51106.1"/>
    <property type="molecule type" value="Genomic_DNA"/>
</dbReference>
<dbReference type="PANTHER" id="PTHR43531:SF11">
    <property type="entry name" value="METHYL-ACCEPTING CHEMOTAXIS PROTEIN 3"/>
    <property type="match status" value="1"/>
</dbReference>
<name>A0A444ILI4_RHILE</name>
<dbReference type="PRINTS" id="PR00260">
    <property type="entry name" value="CHEMTRNSDUCR"/>
</dbReference>